<name>A0ABW1ZFE3_9BACT</name>
<feature type="transmembrane region" description="Helical" evidence="6">
    <location>
        <begin position="316"/>
        <end position="337"/>
    </location>
</feature>
<sequence length="370" mass="39148">MNSSARKILWLYPLFFVTGIATVLQGVLLPALARGHELHLANTATGLAVQFGGQLVGPMIPWRRPMRGLAWGGLITAIAAALLSFGGAWMLAWLAVYGLGLGIAMTMANVLVGQGCEEHERASRLELLNIFWPIGAACTGWWTAHISQARLAILPWQCLAAALAIAAMYAFAQGGGAEQAASEDVREAVARPRLLAGLAFLALLAVGIETGLANWLPSYAARYQSSWWLGVLPLGSVFWTGILLGRVVAAKVLHDRKPHWLLLPLTMAMCALSTWALVVVQSGMLMVLAAGVAAMGVSAIYPAVLAEAMTLRGRGVVFVSAGIGSALLPWIIGRIALRTESLRTAFGSMAVAGVVLALGLVAAQRREDVR</sequence>
<keyword evidence="8" id="KW-1185">Reference proteome</keyword>
<evidence type="ECO:0000313" key="7">
    <source>
        <dbReference type="EMBL" id="MFC6647392.1"/>
    </source>
</evidence>
<proteinExistence type="predicted"/>
<evidence type="ECO:0000256" key="4">
    <source>
        <dbReference type="ARBA" id="ARBA00022989"/>
    </source>
</evidence>
<feature type="transmembrane region" description="Helical" evidence="6">
    <location>
        <begin position="284"/>
        <end position="304"/>
    </location>
</feature>
<gene>
    <name evidence="7" type="ORF">ACFQBQ_17800</name>
</gene>
<dbReference type="Proteomes" id="UP001596391">
    <property type="component" value="Unassembled WGS sequence"/>
</dbReference>
<dbReference type="RefSeq" id="WP_263370709.1">
    <property type="nucleotide sequence ID" value="NZ_JAGSYD010000002.1"/>
</dbReference>
<protein>
    <submittedName>
        <fullName evidence="7">MFS transporter</fullName>
    </submittedName>
</protein>
<evidence type="ECO:0000256" key="6">
    <source>
        <dbReference type="SAM" id="Phobius"/>
    </source>
</evidence>
<evidence type="ECO:0000256" key="5">
    <source>
        <dbReference type="ARBA" id="ARBA00023136"/>
    </source>
</evidence>
<dbReference type="Gene3D" id="1.20.1250.20">
    <property type="entry name" value="MFS general substrate transporter like domains"/>
    <property type="match status" value="2"/>
</dbReference>
<dbReference type="InterPro" id="IPR036259">
    <property type="entry name" value="MFS_trans_sf"/>
</dbReference>
<feature type="transmembrane region" description="Helical" evidence="6">
    <location>
        <begin position="154"/>
        <end position="172"/>
    </location>
</feature>
<feature type="transmembrane region" description="Helical" evidence="6">
    <location>
        <begin position="9"/>
        <end position="32"/>
    </location>
</feature>
<feature type="transmembrane region" description="Helical" evidence="6">
    <location>
        <begin position="91"/>
        <end position="113"/>
    </location>
</feature>
<dbReference type="InterPro" id="IPR011701">
    <property type="entry name" value="MFS"/>
</dbReference>
<dbReference type="InterPro" id="IPR050375">
    <property type="entry name" value="MFS_TsgA-like"/>
</dbReference>
<evidence type="ECO:0000256" key="1">
    <source>
        <dbReference type="ARBA" id="ARBA00004429"/>
    </source>
</evidence>
<feature type="transmembrane region" description="Helical" evidence="6">
    <location>
        <begin position="260"/>
        <end position="278"/>
    </location>
</feature>
<comment type="caution">
    <text evidence="7">The sequence shown here is derived from an EMBL/GenBank/DDBJ whole genome shotgun (WGS) entry which is preliminary data.</text>
</comment>
<dbReference type="PANTHER" id="PTHR43702:SF3">
    <property type="entry name" value="PROTEIN TSGA"/>
    <property type="match status" value="1"/>
</dbReference>
<feature type="transmembrane region" description="Helical" evidence="6">
    <location>
        <begin position="227"/>
        <end position="248"/>
    </location>
</feature>
<accession>A0ABW1ZFE3</accession>
<dbReference type="PANTHER" id="PTHR43702">
    <property type="entry name" value="L-FUCOSE-PROTON SYMPORTER"/>
    <property type="match status" value="1"/>
</dbReference>
<feature type="transmembrane region" description="Helical" evidence="6">
    <location>
        <begin position="68"/>
        <end position="85"/>
    </location>
</feature>
<keyword evidence="4 6" id="KW-1133">Transmembrane helix</keyword>
<dbReference type="Pfam" id="PF07690">
    <property type="entry name" value="MFS_1"/>
    <property type="match status" value="1"/>
</dbReference>
<keyword evidence="3 6" id="KW-0812">Transmembrane</keyword>
<evidence type="ECO:0000313" key="8">
    <source>
        <dbReference type="Proteomes" id="UP001596391"/>
    </source>
</evidence>
<evidence type="ECO:0000256" key="2">
    <source>
        <dbReference type="ARBA" id="ARBA00022475"/>
    </source>
</evidence>
<reference evidence="8" key="1">
    <citation type="journal article" date="2019" name="Int. J. Syst. Evol. Microbiol.">
        <title>The Global Catalogue of Microorganisms (GCM) 10K type strain sequencing project: providing services to taxonomists for standard genome sequencing and annotation.</title>
        <authorList>
            <consortium name="The Broad Institute Genomics Platform"/>
            <consortium name="The Broad Institute Genome Sequencing Center for Infectious Disease"/>
            <person name="Wu L."/>
            <person name="Ma J."/>
        </authorList>
    </citation>
    <scope>NUCLEOTIDE SEQUENCE [LARGE SCALE GENOMIC DNA]</scope>
    <source>
        <strain evidence="8">CGMCC 1.16026</strain>
    </source>
</reference>
<feature type="transmembrane region" description="Helical" evidence="6">
    <location>
        <begin position="38"/>
        <end position="56"/>
    </location>
</feature>
<dbReference type="SUPFAM" id="SSF103473">
    <property type="entry name" value="MFS general substrate transporter"/>
    <property type="match status" value="1"/>
</dbReference>
<keyword evidence="5 6" id="KW-0472">Membrane</keyword>
<evidence type="ECO:0000256" key="3">
    <source>
        <dbReference type="ARBA" id="ARBA00022692"/>
    </source>
</evidence>
<comment type="subcellular location">
    <subcellularLocation>
        <location evidence="1">Cell inner membrane</location>
        <topology evidence="1">Multi-pass membrane protein</topology>
    </subcellularLocation>
</comment>
<keyword evidence="2" id="KW-1003">Cell membrane</keyword>
<dbReference type="EMBL" id="JBHSWI010000001">
    <property type="protein sequence ID" value="MFC6647392.1"/>
    <property type="molecule type" value="Genomic_DNA"/>
</dbReference>
<organism evidence="7 8">
    <name type="scientific">Granulicella cerasi</name>
    <dbReference type="NCBI Taxonomy" id="741063"/>
    <lineage>
        <taxon>Bacteria</taxon>
        <taxon>Pseudomonadati</taxon>
        <taxon>Acidobacteriota</taxon>
        <taxon>Terriglobia</taxon>
        <taxon>Terriglobales</taxon>
        <taxon>Acidobacteriaceae</taxon>
        <taxon>Granulicella</taxon>
    </lineage>
</organism>
<feature type="transmembrane region" description="Helical" evidence="6">
    <location>
        <begin position="125"/>
        <end position="142"/>
    </location>
</feature>
<feature type="transmembrane region" description="Helical" evidence="6">
    <location>
        <begin position="193"/>
        <end position="215"/>
    </location>
</feature>
<feature type="transmembrane region" description="Helical" evidence="6">
    <location>
        <begin position="343"/>
        <end position="363"/>
    </location>
</feature>